<evidence type="ECO:0000259" key="4">
    <source>
        <dbReference type="PROSITE" id="PS50932"/>
    </source>
</evidence>
<dbReference type="SUPFAM" id="SSF53822">
    <property type="entry name" value="Periplasmic binding protein-like I"/>
    <property type="match status" value="1"/>
</dbReference>
<dbReference type="SUPFAM" id="SSF47413">
    <property type="entry name" value="lambda repressor-like DNA-binding domains"/>
    <property type="match status" value="1"/>
</dbReference>
<dbReference type="AlphaFoldDB" id="A0A1T4V2R8"/>
<evidence type="ECO:0000259" key="5">
    <source>
        <dbReference type="PROSITE" id="PS50943"/>
    </source>
</evidence>
<proteinExistence type="predicted"/>
<gene>
    <name evidence="6" type="ORF">SAMN02745132_03084</name>
</gene>
<dbReference type="OrthoDB" id="5681588at2"/>
<dbReference type="InterPro" id="IPR010982">
    <property type="entry name" value="Lambda_DNA-bd_dom_sf"/>
</dbReference>
<dbReference type="GO" id="GO:0000976">
    <property type="term" value="F:transcription cis-regulatory region binding"/>
    <property type="evidence" value="ECO:0007669"/>
    <property type="project" value="TreeGrafter"/>
</dbReference>
<protein>
    <submittedName>
        <fullName evidence="6">Transcriptional regulator, LacI family</fullName>
    </submittedName>
</protein>
<dbReference type="CDD" id="cd01392">
    <property type="entry name" value="HTH_LacI"/>
    <property type="match status" value="1"/>
</dbReference>
<evidence type="ECO:0000313" key="7">
    <source>
        <dbReference type="Proteomes" id="UP000190162"/>
    </source>
</evidence>
<dbReference type="Pfam" id="PF00356">
    <property type="entry name" value="LacI"/>
    <property type="match status" value="1"/>
</dbReference>
<dbReference type="InterPro" id="IPR028082">
    <property type="entry name" value="Peripla_BP_I"/>
</dbReference>
<dbReference type="PANTHER" id="PTHR30146">
    <property type="entry name" value="LACI-RELATED TRANSCRIPTIONAL REPRESSOR"/>
    <property type="match status" value="1"/>
</dbReference>
<name>A0A1T4V2R8_9GAMM</name>
<dbReference type="RefSeq" id="WP_078753329.1">
    <property type="nucleotide sequence ID" value="NZ_FUXU01000044.1"/>
</dbReference>
<keyword evidence="3" id="KW-0804">Transcription</keyword>
<dbReference type="PROSITE" id="PS00356">
    <property type="entry name" value="HTH_LACI_1"/>
    <property type="match status" value="1"/>
</dbReference>
<evidence type="ECO:0000256" key="1">
    <source>
        <dbReference type="ARBA" id="ARBA00023015"/>
    </source>
</evidence>
<dbReference type="PROSITE" id="PS50932">
    <property type="entry name" value="HTH_LACI_2"/>
    <property type="match status" value="1"/>
</dbReference>
<evidence type="ECO:0000256" key="3">
    <source>
        <dbReference type="ARBA" id="ARBA00023163"/>
    </source>
</evidence>
<dbReference type="CDD" id="cd01575">
    <property type="entry name" value="PBP1_GntR"/>
    <property type="match status" value="1"/>
</dbReference>
<dbReference type="GO" id="GO:0003700">
    <property type="term" value="F:DNA-binding transcription factor activity"/>
    <property type="evidence" value="ECO:0007669"/>
    <property type="project" value="TreeGrafter"/>
</dbReference>
<dbReference type="PANTHER" id="PTHR30146:SF2">
    <property type="entry name" value="HTH-TYPE TRANSCRIPTIONAL REGULATOR GNTR"/>
    <property type="match status" value="1"/>
</dbReference>
<feature type="domain" description="HTH cro/C1-type" evidence="5">
    <location>
        <begin position="8"/>
        <end position="51"/>
    </location>
</feature>
<evidence type="ECO:0000313" key="6">
    <source>
        <dbReference type="EMBL" id="SKA59167.1"/>
    </source>
</evidence>
<dbReference type="EMBL" id="FUXU01000044">
    <property type="protein sequence ID" value="SKA59167.1"/>
    <property type="molecule type" value="Genomic_DNA"/>
</dbReference>
<reference evidence="7" key="1">
    <citation type="submission" date="2017-02" db="EMBL/GenBank/DDBJ databases">
        <authorList>
            <person name="Varghese N."/>
            <person name="Submissions S."/>
        </authorList>
    </citation>
    <scope>NUCLEOTIDE SEQUENCE [LARGE SCALE GENOMIC DNA]</scope>
    <source>
        <strain evidence="7">DSM 22720</strain>
    </source>
</reference>
<accession>A0A1T4V2R8</accession>
<dbReference type="InterPro" id="IPR001387">
    <property type="entry name" value="Cro/C1-type_HTH"/>
</dbReference>
<dbReference type="Gene3D" id="3.40.50.2300">
    <property type="match status" value="2"/>
</dbReference>
<dbReference type="Gene3D" id="1.10.260.40">
    <property type="entry name" value="lambda repressor-like DNA-binding domains"/>
    <property type="match status" value="1"/>
</dbReference>
<dbReference type="PROSITE" id="PS50943">
    <property type="entry name" value="HTH_CROC1"/>
    <property type="match status" value="1"/>
</dbReference>
<sequence>MQKPRRPTLQDVASLVGVTKMTVSRYLKNRHRVAKETGERIQIALDELGYIPNRVPDILSNRSSRTLGVVLPSLKHPVFQQVIEGVEKAAEESGYDIMVTHSGFESESEELRIQTLLSFNVDGLILAESEHSVRSLKMMETAGIPFVDVLDAEEGESEARVGIDNELAALSMVSLMIERGYSRIICLGTRKGIQTQAKVQGYIAAMEDAGLTPRSLSAKYDVSVSIARKMTRKVLERYPDTDAFFCTDDELAAGVLLECQNMNILVPEEVGIAGVHALDIGQSLMPRLASIVTPDRETGEKAVLSLLAMINGEEKKGETLDFEIEEGETLLQGEDRFSMF</sequence>
<feature type="domain" description="HTH lacI-type" evidence="4">
    <location>
        <begin position="7"/>
        <end position="61"/>
    </location>
</feature>
<dbReference type="Proteomes" id="UP000190162">
    <property type="component" value="Unassembled WGS sequence"/>
</dbReference>
<dbReference type="InterPro" id="IPR001761">
    <property type="entry name" value="Peripla_BP/Lac1_sug-bd_dom"/>
</dbReference>
<dbReference type="SMART" id="SM00354">
    <property type="entry name" value="HTH_LACI"/>
    <property type="match status" value="1"/>
</dbReference>
<dbReference type="InterPro" id="IPR000843">
    <property type="entry name" value="HTH_LacI"/>
</dbReference>
<dbReference type="Pfam" id="PF00532">
    <property type="entry name" value="Peripla_BP_1"/>
    <property type="match status" value="1"/>
</dbReference>
<keyword evidence="7" id="KW-1185">Reference proteome</keyword>
<keyword evidence="1" id="KW-0805">Transcription regulation</keyword>
<evidence type="ECO:0000256" key="2">
    <source>
        <dbReference type="ARBA" id="ARBA00023125"/>
    </source>
</evidence>
<keyword evidence="2" id="KW-0238">DNA-binding</keyword>
<organism evidence="6 7">
    <name type="scientific">Enterovibrio nigricans DSM 22720</name>
    <dbReference type="NCBI Taxonomy" id="1121868"/>
    <lineage>
        <taxon>Bacteria</taxon>
        <taxon>Pseudomonadati</taxon>
        <taxon>Pseudomonadota</taxon>
        <taxon>Gammaproteobacteria</taxon>
        <taxon>Vibrionales</taxon>
        <taxon>Vibrionaceae</taxon>
        <taxon>Enterovibrio</taxon>
    </lineage>
</organism>